<keyword evidence="5" id="KW-0560">Oxidoreductase</keyword>
<dbReference type="InterPro" id="IPR006094">
    <property type="entry name" value="Oxid_FAD_bind_N"/>
</dbReference>
<evidence type="ECO:0000256" key="3">
    <source>
        <dbReference type="ARBA" id="ARBA00022630"/>
    </source>
</evidence>
<dbReference type="InterPro" id="IPR036318">
    <property type="entry name" value="FAD-bd_PCMH-like_sf"/>
</dbReference>
<dbReference type="InterPro" id="IPR016166">
    <property type="entry name" value="FAD-bd_PCMH"/>
</dbReference>
<reference evidence="7" key="1">
    <citation type="journal article" date="2016" name="Biosci. Biotechnol. Biochem.">
        <title>Identification of the Fluvirucin B2 (Sch 38518) Biosynthetic Gene Cluster from Actinomadura fulva subsp. indica ATCC 53714: substrate Specificity of the ?-Amino Acid Selective Adenylating Enzyme FlvN.</title>
        <authorList>
            <person name="Miyanaga A."/>
            <person name="Hayakawa Y."/>
            <person name="Numakura M."/>
            <person name="Hashimoto J."/>
            <person name="Teruya K."/>
            <person name="Hirano T."/>
            <person name="Shin-ya K."/>
            <person name="Kudo F."/>
            <person name="Eguchi T."/>
        </authorList>
    </citation>
    <scope>NUCLEOTIDE SEQUENCE</scope>
    <source>
        <strain evidence="7">ATCC 53714</strain>
    </source>
</reference>
<sequence>MLPPTRRYPARDKRHGRTAKTVLSPRAHPSLTIPLTLPLLGGKRDRLASGRPIAWTCHISNRGRRASACNFARPRLGVRRPTVSQATERTVRPGVTDPDLAPRAPDTVGPDDPRYRWLVSRGYNQRFRCAPEHVRPAVSTEDVLEAVDEAVRTGRRIAVRSGGHGFENLVDDPSVQTLIDLSTMNAVQYDWRRGAFMVEAGTTLGEAYRKLFLGWGVTIPGGTCPDVGIGGHVCGGGYGALCRLHGLIVDHLYAVEVVVVGPSGKATRVVATREPSDPNRELWWAHTGGGGGNFGIVTRYWFRSPDAHGGEPATLLPRPPSTVLHYSVEWPWSQLDQDSFVRLIRNFGEWGERNSAPGSPAAALYGELALPSRPSETITLSGQVATDTGAQALLDDLVNALGQGVPIQPARQSSTLPWLAATQAFGYESGASDLRFKIKSGYRRRRLSDQQIATAYRHLTRSDYNYPYANLFINTYGGRVNAVSPTATAVPHRDSVFLVGYLVGWQGTTEDTRHLSWIRDLYRDIYADSGGVPAGEADDGSFINYADTDLADPQWNASDTAWHTLYYKDTYARLQQVKRRWDPHNVFRHALSVRPS</sequence>
<dbReference type="PROSITE" id="PS00862">
    <property type="entry name" value="OX2_COVAL_FAD"/>
    <property type="match status" value="1"/>
</dbReference>
<dbReference type="InterPro" id="IPR016169">
    <property type="entry name" value="FAD-bd_PCMH_sub2"/>
</dbReference>
<dbReference type="EMBL" id="LC095592">
    <property type="protein sequence ID" value="BAV55987.1"/>
    <property type="molecule type" value="Genomic_DNA"/>
</dbReference>
<keyword evidence="4" id="KW-0274">FAD</keyword>
<comment type="similarity">
    <text evidence="2">Belongs to the oxygen-dependent FAD-linked oxidoreductase family.</text>
</comment>
<comment type="cofactor">
    <cofactor evidence="1">
        <name>FAD</name>
        <dbReference type="ChEBI" id="CHEBI:57692"/>
    </cofactor>
</comment>
<dbReference type="InterPro" id="IPR050416">
    <property type="entry name" value="FAD-linked_Oxidoreductase"/>
</dbReference>
<evidence type="ECO:0000256" key="4">
    <source>
        <dbReference type="ARBA" id="ARBA00022827"/>
    </source>
</evidence>
<evidence type="ECO:0000256" key="2">
    <source>
        <dbReference type="ARBA" id="ARBA00005466"/>
    </source>
</evidence>
<dbReference type="Pfam" id="PF01565">
    <property type="entry name" value="FAD_binding_4"/>
    <property type="match status" value="1"/>
</dbReference>
<feature type="domain" description="FAD-binding PCMH-type" evidence="6">
    <location>
        <begin position="127"/>
        <end position="307"/>
    </location>
</feature>
<keyword evidence="3" id="KW-0285">Flavoprotein</keyword>
<evidence type="ECO:0000259" key="6">
    <source>
        <dbReference type="PROSITE" id="PS51387"/>
    </source>
</evidence>
<dbReference type="GO" id="GO:0016491">
    <property type="term" value="F:oxidoreductase activity"/>
    <property type="evidence" value="ECO:0007669"/>
    <property type="project" value="UniProtKB-KW"/>
</dbReference>
<dbReference type="Gene3D" id="3.40.462.20">
    <property type="match status" value="1"/>
</dbReference>
<organism evidence="7">
    <name type="scientific">Actinomadura fulva subsp. indica</name>
    <dbReference type="NCBI Taxonomy" id="1752060"/>
    <lineage>
        <taxon>Bacteria</taxon>
        <taxon>Bacillati</taxon>
        <taxon>Actinomycetota</taxon>
        <taxon>Actinomycetes</taxon>
        <taxon>Streptosporangiales</taxon>
        <taxon>Thermomonosporaceae</taxon>
        <taxon>Actinomadura</taxon>
    </lineage>
</organism>
<protein>
    <submittedName>
        <fullName evidence="7">FAD-linked oxidase</fullName>
    </submittedName>
</protein>
<accession>A0A1B4Z982</accession>
<dbReference type="InterPro" id="IPR012951">
    <property type="entry name" value="BBE"/>
</dbReference>
<proteinExistence type="inferred from homology"/>
<evidence type="ECO:0000313" key="7">
    <source>
        <dbReference type="EMBL" id="BAV55987.1"/>
    </source>
</evidence>
<dbReference type="PANTHER" id="PTHR42973">
    <property type="entry name" value="BINDING OXIDOREDUCTASE, PUTATIVE (AFU_ORTHOLOGUE AFUA_1G17690)-RELATED"/>
    <property type="match status" value="1"/>
</dbReference>
<evidence type="ECO:0000256" key="1">
    <source>
        <dbReference type="ARBA" id="ARBA00001974"/>
    </source>
</evidence>
<dbReference type="AlphaFoldDB" id="A0A1B4Z982"/>
<dbReference type="PANTHER" id="PTHR42973:SF39">
    <property type="entry name" value="FAD-BINDING PCMH-TYPE DOMAIN-CONTAINING PROTEIN"/>
    <property type="match status" value="1"/>
</dbReference>
<dbReference type="SUPFAM" id="SSF56176">
    <property type="entry name" value="FAD-binding/transporter-associated domain-like"/>
    <property type="match status" value="1"/>
</dbReference>
<dbReference type="PROSITE" id="PS51387">
    <property type="entry name" value="FAD_PCMH"/>
    <property type="match status" value="1"/>
</dbReference>
<name>A0A1B4Z982_9ACTN</name>
<dbReference type="Pfam" id="PF08031">
    <property type="entry name" value="BBE"/>
    <property type="match status" value="1"/>
</dbReference>
<evidence type="ECO:0000256" key="5">
    <source>
        <dbReference type="ARBA" id="ARBA00023002"/>
    </source>
</evidence>
<dbReference type="InterPro" id="IPR006093">
    <property type="entry name" value="Oxy_OxRdtase_FAD_BS"/>
</dbReference>
<dbReference type="Gene3D" id="3.30.465.10">
    <property type="match status" value="1"/>
</dbReference>
<dbReference type="GO" id="GO:0071949">
    <property type="term" value="F:FAD binding"/>
    <property type="evidence" value="ECO:0007669"/>
    <property type="project" value="InterPro"/>
</dbReference>